<evidence type="ECO:0008006" key="4">
    <source>
        <dbReference type="Google" id="ProtNLM"/>
    </source>
</evidence>
<evidence type="ECO:0000313" key="2">
    <source>
        <dbReference type="EMBL" id="CUX09116.1"/>
    </source>
</evidence>
<sequence length="387" mass="43402">MDVPRHTNMDDGDSGQSTRCPDKSGTVGIRPMRRDDVEAVEAVLNSAFKKTGREVNFDLRSYVETLFFSSPIFDPEYGSVVYDAGENRVTSVILAVPMRFIANGKAITARLLCAFASDGKLGALGAARLSRSMRAAKHDMLFSDTASPVSADHWVAIGGTMMPIESLQWHKALKPFCTIALRMPRRSKLAKTTLALSALGFVDGILRSWKKGLRPHQVAGARVRTVDFETFRRKALTMIERFSIRPEWSHDEFHWLIEMSRTNESLGELKSLTIETAEGHVMGAALFFGQPGRTAYVLNLVCDAGRENDVLNTLFRHFDDENYAHVTGMSQPFLINALYRQNHMSFRHDGYFCMATRDEALRERAIAGDIYIGGLCSERWSKLITDY</sequence>
<name>A0A1S7NM86_9HYPH</name>
<evidence type="ECO:0000256" key="1">
    <source>
        <dbReference type="SAM" id="MobiDB-lite"/>
    </source>
</evidence>
<proteinExistence type="predicted"/>
<gene>
    <name evidence="2" type="ORF">AGR3A_Cc120027</name>
</gene>
<dbReference type="EMBL" id="FBWK01000004">
    <property type="protein sequence ID" value="CUX09116.1"/>
    <property type="molecule type" value="Genomic_DNA"/>
</dbReference>
<feature type="region of interest" description="Disordered" evidence="1">
    <location>
        <begin position="1"/>
        <end position="31"/>
    </location>
</feature>
<accession>A0A1S7NM86</accession>
<dbReference type="Proteomes" id="UP000191988">
    <property type="component" value="Unassembled WGS sequence"/>
</dbReference>
<evidence type="ECO:0000313" key="3">
    <source>
        <dbReference type="Proteomes" id="UP000191988"/>
    </source>
</evidence>
<reference evidence="3" key="1">
    <citation type="submission" date="2016-01" db="EMBL/GenBank/DDBJ databases">
        <authorList>
            <person name="Regsiter A."/>
            <person name="william w."/>
        </authorList>
    </citation>
    <scope>NUCLEOTIDE SEQUENCE [LARGE SCALE GENOMIC DNA]</scope>
    <source>
        <strain evidence="3">CFBP 6623</strain>
    </source>
</reference>
<protein>
    <recommendedName>
        <fullName evidence="4">GNAT family N-acetyltransferase</fullName>
    </recommendedName>
</protein>
<keyword evidence="3" id="KW-1185">Reference proteome</keyword>
<organism evidence="2 3">
    <name type="scientific">Agrobacterium tomkonis CFBP 6623</name>
    <dbReference type="NCBI Taxonomy" id="1183432"/>
    <lineage>
        <taxon>Bacteria</taxon>
        <taxon>Pseudomonadati</taxon>
        <taxon>Pseudomonadota</taxon>
        <taxon>Alphaproteobacteria</taxon>
        <taxon>Hyphomicrobiales</taxon>
        <taxon>Rhizobiaceae</taxon>
        <taxon>Rhizobium/Agrobacterium group</taxon>
        <taxon>Agrobacterium</taxon>
        <taxon>Agrobacterium tumefaciens complex</taxon>
    </lineage>
</organism>
<dbReference type="AlphaFoldDB" id="A0A1S7NM86"/>